<sequence>MVALRFCLTASCASIRSFHFGLSISKSTLAIPQRAIVRIRRLILQIHICGLFQAAEREVEEVVALQRRELVFQRAARDYDCGGAQDYIAFHLAHQPAELSNRLELLNDEWPGLATIVLDVHKHLYQCGCSYAEREVGRPRRLRGAGGRLLQVFGEGHLRRVSVAVICVDQVRLIQSG</sequence>
<keyword evidence="2" id="KW-1185">Reference proteome</keyword>
<reference evidence="1 2" key="1">
    <citation type="submission" date="2014-05" db="EMBL/GenBank/DDBJ databases">
        <title>Draft genome sequence of a rare smut relative, Tilletiaria anomala UBC 951.</title>
        <authorList>
            <consortium name="DOE Joint Genome Institute"/>
            <person name="Toome M."/>
            <person name="Kuo A."/>
            <person name="Henrissat B."/>
            <person name="Lipzen A."/>
            <person name="Tritt A."/>
            <person name="Yoshinaga Y."/>
            <person name="Zane M."/>
            <person name="Barry K."/>
            <person name="Grigoriev I.V."/>
            <person name="Spatafora J.W."/>
            <person name="Aimea M.C."/>
        </authorList>
    </citation>
    <scope>NUCLEOTIDE SEQUENCE [LARGE SCALE GENOMIC DNA]</scope>
    <source>
        <strain evidence="1 2">UBC 951</strain>
    </source>
</reference>
<gene>
    <name evidence="1" type="ORF">K437DRAFT_115454</name>
</gene>
<comment type="caution">
    <text evidence="1">The sequence shown here is derived from an EMBL/GenBank/DDBJ whole genome shotgun (WGS) entry which is preliminary data.</text>
</comment>
<dbReference type="GeneID" id="25261331"/>
<organism evidence="1 2">
    <name type="scientific">Tilletiaria anomala (strain ATCC 24038 / CBS 436.72 / UBC 951)</name>
    <dbReference type="NCBI Taxonomy" id="1037660"/>
    <lineage>
        <taxon>Eukaryota</taxon>
        <taxon>Fungi</taxon>
        <taxon>Dikarya</taxon>
        <taxon>Basidiomycota</taxon>
        <taxon>Ustilaginomycotina</taxon>
        <taxon>Exobasidiomycetes</taxon>
        <taxon>Georgefischeriales</taxon>
        <taxon>Tilletiariaceae</taxon>
        <taxon>Tilletiaria</taxon>
    </lineage>
</organism>
<dbReference type="InParanoid" id="A0A066WGF7"/>
<dbReference type="EMBL" id="JMSN01000004">
    <property type="protein sequence ID" value="KDN53077.1"/>
    <property type="molecule type" value="Genomic_DNA"/>
</dbReference>
<dbReference type="RefSeq" id="XP_013245916.1">
    <property type="nucleotide sequence ID" value="XM_013390462.1"/>
</dbReference>
<dbReference type="HOGENOM" id="CLU_1518901_0_0_1"/>
<name>A0A066WGF7_TILAU</name>
<dbReference type="AlphaFoldDB" id="A0A066WGF7"/>
<accession>A0A066WGF7</accession>
<evidence type="ECO:0000313" key="2">
    <source>
        <dbReference type="Proteomes" id="UP000027361"/>
    </source>
</evidence>
<evidence type="ECO:0000313" key="1">
    <source>
        <dbReference type="EMBL" id="KDN53077.1"/>
    </source>
</evidence>
<proteinExistence type="predicted"/>
<dbReference type="Proteomes" id="UP000027361">
    <property type="component" value="Unassembled WGS sequence"/>
</dbReference>
<protein>
    <submittedName>
        <fullName evidence="1">Uncharacterized protein</fullName>
    </submittedName>
</protein>